<dbReference type="InterPro" id="IPR004675">
    <property type="entry name" value="AhpD_core"/>
</dbReference>
<dbReference type="Gene3D" id="1.20.1290.10">
    <property type="entry name" value="AhpD-like"/>
    <property type="match status" value="1"/>
</dbReference>
<dbReference type="InterPro" id="IPR029032">
    <property type="entry name" value="AhpD-like"/>
</dbReference>
<accession>A0ABP7BVW2</accession>
<proteinExistence type="predicted"/>
<evidence type="ECO:0000313" key="2">
    <source>
        <dbReference type="EMBL" id="GAA3669196.1"/>
    </source>
</evidence>
<dbReference type="RefSeq" id="WP_344878758.1">
    <property type="nucleotide sequence ID" value="NZ_BAAAZP010000074.1"/>
</dbReference>
<dbReference type="Pfam" id="PF02627">
    <property type="entry name" value="CMD"/>
    <property type="match status" value="1"/>
</dbReference>
<reference evidence="3" key="1">
    <citation type="journal article" date="2019" name="Int. J. Syst. Evol. Microbiol.">
        <title>The Global Catalogue of Microorganisms (GCM) 10K type strain sequencing project: providing services to taxonomists for standard genome sequencing and annotation.</title>
        <authorList>
            <consortium name="The Broad Institute Genomics Platform"/>
            <consortium name="The Broad Institute Genome Sequencing Center for Infectious Disease"/>
            <person name="Wu L."/>
            <person name="Ma J."/>
        </authorList>
    </citation>
    <scope>NUCLEOTIDE SEQUENCE [LARGE SCALE GENOMIC DNA]</scope>
    <source>
        <strain evidence="3">JCM 16904</strain>
    </source>
</reference>
<dbReference type="PANTHER" id="PTHR34846">
    <property type="entry name" value="4-CARBOXYMUCONOLACTONE DECARBOXYLASE FAMILY PROTEIN (AFU_ORTHOLOGUE AFUA_6G11590)"/>
    <property type="match status" value="1"/>
</dbReference>
<organism evidence="2 3">
    <name type="scientific">Nonomuraea antimicrobica</name>
    <dbReference type="NCBI Taxonomy" id="561173"/>
    <lineage>
        <taxon>Bacteria</taxon>
        <taxon>Bacillati</taxon>
        <taxon>Actinomycetota</taxon>
        <taxon>Actinomycetes</taxon>
        <taxon>Streptosporangiales</taxon>
        <taxon>Streptosporangiaceae</taxon>
        <taxon>Nonomuraea</taxon>
    </lineage>
</organism>
<evidence type="ECO:0000259" key="1">
    <source>
        <dbReference type="Pfam" id="PF02627"/>
    </source>
</evidence>
<protein>
    <submittedName>
        <fullName evidence="2">Carboxymuconolactone decarboxylase family protein</fullName>
    </submittedName>
</protein>
<sequence length="149" mass="16188">MTERMDLGTLAGEAYKGMARLDGFVAHSTLPKPLLELVRLRASQINGCAYCVDLHSSDAKAAGESDARLHAVAVWREAPFFTEQERAALAFTEAATRLSTDDLTDEVWEAAARCFSEPELAALVVAVAAINAWNRMAAATRMTPESYKP</sequence>
<dbReference type="NCBIfam" id="TIGR00778">
    <property type="entry name" value="ahpD_dom"/>
    <property type="match status" value="1"/>
</dbReference>
<comment type="caution">
    <text evidence="2">The sequence shown here is derived from an EMBL/GenBank/DDBJ whole genome shotgun (WGS) entry which is preliminary data.</text>
</comment>
<dbReference type="InterPro" id="IPR003779">
    <property type="entry name" value="CMD-like"/>
</dbReference>
<gene>
    <name evidence="2" type="ORF">GCM10022224_036700</name>
</gene>
<dbReference type="SUPFAM" id="SSF69118">
    <property type="entry name" value="AhpD-like"/>
    <property type="match status" value="1"/>
</dbReference>
<evidence type="ECO:0000313" key="3">
    <source>
        <dbReference type="Proteomes" id="UP001500902"/>
    </source>
</evidence>
<feature type="domain" description="Carboxymuconolactone decarboxylase-like" evidence="1">
    <location>
        <begin position="13"/>
        <end position="93"/>
    </location>
</feature>
<dbReference type="PANTHER" id="PTHR34846:SF7">
    <property type="entry name" value="BLL7811 PROTEIN"/>
    <property type="match status" value="1"/>
</dbReference>
<name>A0ABP7BVW2_9ACTN</name>
<dbReference type="Proteomes" id="UP001500902">
    <property type="component" value="Unassembled WGS sequence"/>
</dbReference>
<keyword evidence="3" id="KW-1185">Reference proteome</keyword>
<dbReference type="EMBL" id="BAAAZP010000074">
    <property type="protein sequence ID" value="GAA3669196.1"/>
    <property type="molecule type" value="Genomic_DNA"/>
</dbReference>